<dbReference type="SUPFAM" id="SSF47090">
    <property type="entry name" value="PGBD-like"/>
    <property type="match status" value="1"/>
</dbReference>
<gene>
    <name evidence="3" type="ORF">GA0070216_10949</name>
</gene>
<keyword evidence="4" id="KW-1185">Reference proteome</keyword>
<reference evidence="4" key="1">
    <citation type="submission" date="2016-06" db="EMBL/GenBank/DDBJ databases">
        <authorList>
            <person name="Varghese N."/>
            <person name="Submissions Spin"/>
        </authorList>
    </citation>
    <scope>NUCLEOTIDE SEQUENCE [LARGE SCALE GENOMIC DNA]</scope>
    <source>
        <strain evidence="4">DSM 44100</strain>
    </source>
</reference>
<dbReference type="Gene3D" id="1.10.101.10">
    <property type="entry name" value="PGBD-like superfamily/PGBD"/>
    <property type="match status" value="1"/>
</dbReference>
<feature type="domain" description="Peptidoglycan binding-like" evidence="2">
    <location>
        <begin position="63"/>
        <end position="114"/>
    </location>
</feature>
<organism evidence="3 4">
    <name type="scientific">Micromonospora matsumotoense</name>
    <dbReference type="NCBI Taxonomy" id="121616"/>
    <lineage>
        <taxon>Bacteria</taxon>
        <taxon>Bacillati</taxon>
        <taxon>Actinomycetota</taxon>
        <taxon>Actinomycetes</taxon>
        <taxon>Micromonosporales</taxon>
        <taxon>Micromonosporaceae</taxon>
        <taxon>Micromonospora</taxon>
    </lineage>
</organism>
<proteinExistence type="predicted"/>
<feature type="chain" id="PRO_5038944832" evidence="1">
    <location>
        <begin position="25"/>
        <end position="171"/>
    </location>
</feature>
<dbReference type="AlphaFoldDB" id="A0A1C4ZBM7"/>
<dbReference type="InterPro" id="IPR002477">
    <property type="entry name" value="Peptidoglycan-bd-like"/>
</dbReference>
<dbReference type="InterPro" id="IPR036365">
    <property type="entry name" value="PGBD-like_sf"/>
</dbReference>
<evidence type="ECO:0000313" key="3">
    <source>
        <dbReference type="EMBL" id="SCF30339.1"/>
    </source>
</evidence>
<evidence type="ECO:0000313" key="4">
    <source>
        <dbReference type="Proteomes" id="UP000198797"/>
    </source>
</evidence>
<feature type="signal peptide" evidence="1">
    <location>
        <begin position="1"/>
        <end position="24"/>
    </location>
</feature>
<evidence type="ECO:0000259" key="2">
    <source>
        <dbReference type="Pfam" id="PF01471"/>
    </source>
</evidence>
<sequence>MFLRIRVVATAVAVAMLGALATSAAPASASVSQGYVAGAGTWTDDWADEGPISASTRPHHNVVAMWQMILWADGYLDRSGIDCRFGPVTTAATTKWQSDRGLRSDGVVGSGTLTKAATRLSVYESWFYYDGAGTNFIYFGRRADGRWDMSLGPDLEWQLLSYAYANFSICS</sequence>
<name>A0A1C4ZBM7_9ACTN</name>
<accession>A0A1C4ZBM7</accession>
<dbReference type="InterPro" id="IPR036366">
    <property type="entry name" value="PGBDSf"/>
</dbReference>
<dbReference type="Proteomes" id="UP000198797">
    <property type="component" value="Unassembled WGS sequence"/>
</dbReference>
<keyword evidence="1" id="KW-0732">Signal</keyword>
<dbReference type="EMBL" id="FMCU01000009">
    <property type="protein sequence ID" value="SCF30339.1"/>
    <property type="molecule type" value="Genomic_DNA"/>
</dbReference>
<dbReference type="Pfam" id="PF01471">
    <property type="entry name" value="PG_binding_1"/>
    <property type="match status" value="1"/>
</dbReference>
<protein>
    <submittedName>
        <fullName evidence="3">Putative peptidoglycan binding domain-containing protein</fullName>
    </submittedName>
</protein>
<dbReference type="RefSeq" id="WP_176739039.1">
    <property type="nucleotide sequence ID" value="NZ_FMCU01000009.1"/>
</dbReference>
<dbReference type="STRING" id="121616.GA0070216_10949"/>
<evidence type="ECO:0000256" key="1">
    <source>
        <dbReference type="SAM" id="SignalP"/>
    </source>
</evidence>